<reference evidence="4 6" key="2">
    <citation type="submission" date="2019-03" db="EMBL/GenBank/DDBJ databases">
        <title>Genomic Encyclopedia of Type Strains, Phase IV (KMG-IV): sequencing the most valuable type-strain genomes for metagenomic binning, comparative biology and taxonomic classification.</title>
        <authorList>
            <person name="Goeker M."/>
        </authorList>
    </citation>
    <scope>NUCLEOTIDE SEQUENCE [LARGE SCALE GENOMIC DNA]</scope>
    <source>
        <strain evidence="4 6">DSM 3764</strain>
    </source>
</reference>
<keyword evidence="1" id="KW-0677">Repeat</keyword>
<protein>
    <submittedName>
        <fullName evidence="3">Gluconolactonase</fullName>
    </submittedName>
    <submittedName>
        <fullName evidence="4">NHL repeat-containing protein</fullName>
    </submittedName>
</protein>
<evidence type="ECO:0000313" key="5">
    <source>
        <dbReference type="Proteomes" id="UP000255108"/>
    </source>
</evidence>
<dbReference type="OrthoDB" id="9774579at2"/>
<dbReference type="SUPFAM" id="SSF63829">
    <property type="entry name" value="Calcium-dependent phosphotriesterase"/>
    <property type="match status" value="1"/>
</dbReference>
<name>A0A377Q1L7_9NEIS</name>
<sequence length="346" mass="38115">MAFVRFLLMSIFLIDCSFTAINTIDRTDYGRVIVKSLIAKNSDVPIDMPNDILFDLNGDMYISNTGHCNILKLNVKGKMSVFAGKRGVCAYRDGPIKTALFNNVNGLAMDDGGNIYIADSGNRRIRKISKDGQVSAIAGDDKKLVNIHGGWDGPALSALFVAPDRVRIDKQGNLYIIDLGVVRKLLTDGNVVTIAGTYNDYVDENDFFKENITDIAISKNDEIYLSSAKNRVIKIDVAGSPSNLAGESGKYGNVDGEKPKLGLPMRVAVDMHGNSYVSDQNRLKKITKNGFVTSISFNTLLGKKLKSGGVFVVFDRNDVMHLVDVGGDEIYRIERHDLIDFHVFNF</sequence>
<dbReference type="PANTHER" id="PTHR13833">
    <property type="match status" value="1"/>
</dbReference>
<dbReference type="RefSeq" id="WP_115225577.1">
    <property type="nucleotide sequence ID" value="NZ_CAWOLO010000001.1"/>
</dbReference>
<evidence type="ECO:0000256" key="2">
    <source>
        <dbReference type="PROSITE-ProRule" id="PRU00504"/>
    </source>
</evidence>
<evidence type="ECO:0000313" key="4">
    <source>
        <dbReference type="EMBL" id="TCU90057.1"/>
    </source>
</evidence>
<evidence type="ECO:0000256" key="1">
    <source>
        <dbReference type="ARBA" id="ARBA00022737"/>
    </source>
</evidence>
<feature type="repeat" description="NHL" evidence="2">
    <location>
        <begin position="101"/>
        <end position="131"/>
    </location>
</feature>
<reference evidence="3 5" key="1">
    <citation type="submission" date="2018-06" db="EMBL/GenBank/DDBJ databases">
        <authorList>
            <consortium name="Pathogen Informatics"/>
            <person name="Doyle S."/>
        </authorList>
    </citation>
    <scope>NUCLEOTIDE SEQUENCE [LARGE SCALE GENOMIC DNA]</scope>
    <source>
        <strain evidence="3 5">NCTC11159</strain>
    </source>
</reference>
<proteinExistence type="predicted"/>
<dbReference type="InterPro" id="IPR001258">
    <property type="entry name" value="NHL_repeat"/>
</dbReference>
<dbReference type="PROSITE" id="PS51125">
    <property type="entry name" value="NHL"/>
    <property type="match status" value="1"/>
</dbReference>
<dbReference type="Proteomes" id="UP000295794">
    <property type="component" value="Unassembled WGS sequence"/>
</dbReference>
<organism evidence="3 5">
    <name type="scientific">Iodobacter fluviatilis</name>
    <dbReference type="NCBI Taxonomy" id="537"/>
    <lineage>
        <taxon>Bacteria</taxon>
        <taxon>Pseudomonadati</taxon>
        <taxon>Pseudomonadota</taxon>
        <taxon>Betaproteobacteria</taxon>
        <taxon>Neisseriales</taxon>
        <taxon>Chitinibacteraceae</taxon>
        <taxon>Iodobacter</taxon>
    </lineage>
</organism>
<dbReference type="EMBL" id="UGHR01000001">
    <property type="protein sequence ID" value="STQ89084.1"/>
    <property type="molecule type" value="Genomic_DNA"/>
</dbReference>
<keyword evidence="6" id="KW-1185">Reference proteome</keyword>
<gene>
    <name evidence="4" type="ORF">EV682_10176</name>
    <name evidence="3" type="ORF">NCTC11159_00095</name>
</gene>
<dbReference type="PANTHER" id="PTHR13833:SF71">
    <property type="entry name" value="NHL DOMAIN-CONTAINING PROTEIN"/>
    <property type="match status" value="1"/>
</dbReference>
<evidence type="ECO:0000313" key="3">
    <source>
        <dbReference type="EMBL" id="STQ89084.1"/>
    </source>
</evidence>
<dbReference type="Proteomes" id="UP000255108">
    <property type="component" value="Unassembled WGS sequence"/>
</dbReference>
<dbReference type="AlphaFoldDB" id="A0A377Q1L7"/>
<dbReference type="Pfam" id="PF01436">
    <property type="entry name" value="NHL"/>
    <property type="match status" value="1"/>
</dbReference>
<dbReference type="EMBL" id="SMBT01000001">
    <property type="protein sequence ID" value="TCU90057.1"/>
    <property type="molecule type" value="Genomic_DNA"/>
</dbReference>
<dbReference type="InterPro" id="IPR011042">
    <property type="entry name" value="6-blade_b-propeller_TolB-like"/>
</dbReference>
<dbReference type="Gene3D" id="2.120.10.30">
    <property type="entry name" value="TolB, C-terminal domain"/>
    <property type="match status" value="2"/>
</dbReference>
<accession>A0A377Q1L7</accession>
<evidence type="ECO:0000313" key="6">
    <source>
        <dbReference type="Proteomes" id="UP000295794"/>
    </source>
</evidence>